<dbReference type="InterPro" id="IPR012910">
    <property type="entry name" value="Plug_dom"/>
</dbReference>
<dbReference type="GO" id="GO:0015344">
    <property type="term" value="F:siderophore uptake transmembrane transporter activity"/>
    <property type="evidence" value="ECO:0007669"/>
    <property type="project" value="TreeGrafter"/>
</dbReference>
<evidence type="ECO:0000313" key="17">
    <source>
        <dbReference type="EMBL" id="RHD88497.1"/>
    </source>
</evidence>
<dbReference type="InterPro" id="IPR008969">
    <property type="entry name" value="CarboxyPept-like_regulatory"/>
</dbReference>
<accession>A0A0P0ER35</accession>
<keyword evidence="8 16" id="KW-0675">Receptor</keyword>
<organism evidence="16 19">
    <name type="scientific">Bacteroides thetaiotaomicron</name>
    <dbReference type="NCBI Taxonomy" id="818"/>
    <lineage>
        <taxon>Bacteria</taxon>
        <taxon>Pseudomonadati</taxon>
        <taxon>Bacteroidota</taxon>
        <taxon>Bacteroidia</taxon>
        <taxon>Bacteroidales</taxon>
        <taxon>Bacteroidaceae</taxon>
        <taxon>Bacteroides</taxon>
    </lineage>
</organism>
<comment type="caution">
    <text evidence="16">The sequence shown here is derived from an EMBL/GenBank/DDBJ whole genome shotgun (WGS) entry which is preliminary data.</text>
</comment>
<evidence type="ECO:0000313" key="18">
    <source>
        <dbReference type="Proteomes" id="UP000284785"/>
    </source>
</evidence>
<dbReference type="PANTHER" id="PTHR30069:SF29">
    <property type="entry name" value="HEMOGLOBIN AND HEMOGLOBIN-HAPTOGLOBIN-BINDING PROTEIN 1-RELATED"/>
    <property type="match status" value="1"/>
</dbReference>
<evidence type="ECO:0000256" key="8">
    <source>
        <dbReference type="ARBA" id="ARBA00023170"/>
    </source>
</evidence>
<feature type="domain" description="TonB-dependent receptor plug" evidence="14">
    <location>
        <begin position="123"/>
        <end position="227"/>
    </location>
</feature>
<dbReference type="InterPro" id="IPR036942">
    <property type="entry name" value="Beta-barrel_TonB_sf"/>
</dbReference>
<dbReference type="CDD" id="cd01347">
    <property type="entry name" value="ligand_gated_channel"/>
    <property type="match status" value="1"/>
</dbReference>
<comment type="similarity">
    <text evidence="10 11">Belongs to the TonB-dependent receptor family.</text>
</comment>
<dbReference type="InterPro" id="IPR037066">
    <property type="entry name" value="Plug_dom_sf"/>
</dbReference>
<dbReference type="FunFam" id="2.40.170.20:FF:000035">
    <property type="entry name" value="Colicin I receptor"/>
    <property type="match status" value="1"/>
</dbReference>
<keyword evidence="7 10" id="KW-0472">Membrane</keyword>
<dbReference type="PROSITE" id="PS52016">
    <property type="entry name" value="TONB_DEPENDENT_REC_3"/>
    <property type="match status" value="1"/>
</dbReference>
<evidence type="ECO:0000313" key="15">
    <source>
        <dbReference type="EMBL" id="KAB4313359.1"/>
    </source>
</evidence>
<dbReference type="EMBL" id="WCSY01000009">
    <property type="protein sequence ID" value="KAB4313359.1"/>
    <property type="molecule type" value="Genomic_DNA"/>
</dbReference>
<evidence type="ECO:0000259" key="14">
    <source>
        <dbReference type="Pfam" id="PF07715"/>
    </source>
</evidence>
<keyword evidence="3 10" id="KW-1134">Transmembrane beta strand</keyword>
<dbReference type="SUPFAM" id="SSF49464">
    <property type="entry name" value="Carboxypeptidase regulatory domain-like"/>
    <property type="match status" value="1"/>
</dbReference>
<dbReference type="RefSeq" id="WP_011107297.1">
    <property type="nucleotide sequence ID" value="NZ_CABJDH010000018.1"/>
</dbReference>
<evidence type="ECO:0000256" key="2">
    <source>
        <dbReference type="ARBA" id="ARBA00022448"/>
    </source>
</evidence>
<evidence type="ECO:0000256" key="7">
    <source>
        <dbReference type="ARBA" id="ARBA00023136"/>
    </source>
</evidence>
<evidence type="ECO:0000256" key="12">
    <source>
        <dbReference type="SAM" id="SignalP"/>
    </source>
</evidence>
<dbReference type="KEGG" id="btho:Btheta7330_01993"/>
<evidence type="ECO:0000256" key="3">
    <source>
        <dbReference type="ARBA" id="ARBA00022452"/>
    </source>
</evidence>
<reference evidence="17 18" key="1">
    <citation type="submission" date="2018-08" db="EMBL/GenBank/DDBJ databases">
        <title>A genome reference for cultivated species of the human gut microbiota.</title>
        <authorList>
            <person name="Zou Y."/>
            <person name="Xue W."/>
            <person name="Luo G."/>
        </authorList>
    </citation>
    <scope>NUCLEOTIDE SEQUENCE [LARGE SCALE GENOMIC DNA]</scope>
    <source>
        <strain evidence="17 18">AM30-26</strain>
    </source>
</reference>
<dbReference type="Pfam" id="PF07715">
    <property type="entry name" value="Plug"/>
    <property type="match status" value="1"/>
</dbReference>
<dbReference type="Pfam" id="PF13715">
    <property type="entry name" value="CarbopepD_reg_2"/>
    <property type="match status" value="1"/>
</dbReference>
<keyword evidence="2 10" id="KW-0813">Transport</keyword>
<evidence type="ECO:0000256" key="10">
    <source>
        <dbReference type="PROSITE-ProRule" id="PRU01360"/>
    </source>
</evidence>
<reference evidence="19 20" key="2">
    <citation type="journal article" date="2019" name="Nat. Med.">
        <title>A library of human gut bacterial isolates paired with longitudinal multiomics data enables mechanistic microbiome research.</title>
        <authorList>
            <person name="Poyet M."/>
            <person name="Groussin M."/>
            <person name="Gibbons S.M."/>
            <person name="Avila-Pacheco J."/>
            <person name="Jiang X."/>
            <person name="Kearney S.M."/>
            <person name="Perrotta A.R."/>
            <person name="Berdy B."/>
            <person name="Zhao S."/>
            <person name="Lieberman T.D."/>
            <person name="Swanson P.K."/>
            <person name="Smith M."/>
            <person name="Roesemann S."/>
            <person name="Alexander J.E."/>
            <person name="Rich S.A."/>
            <person name="Livny J."/>
            <person name="Vlamakis H."/>
            <person name="Clish C."/>
            <person name="Bullock K."/>
            <person name="Deik A."/>
            <person name="Scott J."/>
            <person name="Pierce K.A."/>
            <person name="Xavier R.J."/>
            <person name="Alm E.J."/>
        </authorList>
    </citation>
    <scope>NUCLEOTIDE SEQUENCE [LARGE SCALE GENOMIC DNA]</scope>
    <source>
        <strain evidence="16 19">BIOML-A162</strain>
        <strain evidence="15 20">BIOML-A188</strain>
    </source>
</reference>
<dbReference type="InterPro" id="IPR000531">
    <property type="entry name" value="Beta-barrel_TonB"/>
</dbReference>
<keyword evidence="9 10" id="KW-0998">Cell outer membrane</keyword>
<feature type="chain" id="PRO_5041523293" evidence="12">
    <location>
        <begin position="23"/>
        <end position="715"/>
    </location>
</feature>
<evidence type="ECO:0000256" key="1">
    <source>
        <dbReference type="ARBA" id="ARBA00004571"/>
    </source>
</evidence>
<dbReference type="SUPFAM" id="SSF56935">
    <property type="entry name" value="Porins"/>
    <property type="match status" value="1"/>
</dbReference>
<dbReference type="GeneID" id="60926455"/>
<sequence length="715" mass="80684">MKPTFIASILIFSFIVTCSTFAQQSTEHISGRVTDTNGEPLPGATISIKGEETGAVTSVDGTYTLQLPGIGSYIITASYIGYQTEQKRITTEKGKKVNFSLSEDQFDLGTVVVTGTRTPKLLKDAPIITRVITSDDIKKVNANNVADLLKTELPGIEFSFSMDQQTAINMQGFGGNSVLFLVDGERLAGETLNNVDYERLNLDNVERIEIVKGAASTLYGSSAIGGVINIITRESDDPWNLNLNSRFSEHNDQRCGGTAGFNAGKFNSLTNVQYNNVDTYAVDNPGDFSTVFGSRVWNFKERLIYRPLETLKLTGRVGYYFRERNKPGDTQDRYRGFSGGMKANYTFNIMSNLEVGYTFDQYDKSDYQSLYKNDVRDYSNVQHNVHALYNYTFNGKHTLTVGADYLRDYLMSYQFTDNADHTMHTADAFGQFDWNPTERLNVIAGLRFDYFSDSNVRHLSPHLGMMYKIGNCSLRGSYSQGFRSPTLKEMYMVFNMANMMMIYGNPDLKSETSHNFSVSAEYTKSRYNFSITGYYNLVHNRINTVYSEDPKGQIYTNTDKMDIAGIDANVSAKYPCGLGYRLSYTYIHEFMRDGQKKFTDTRPHTATVRIDWGKTLNKIDFNYSLNGRLLSKVKTNIYNDSFNNPSAGSQAVEYPGYMIWDLTFSLGIIKGINMNLAVNNLFDYVPDYYYFNSPTTTGTNLTLGLSLDIDRLFKK</sequence>
<feature type="domain" description="TonB-dependent receptor-like beta-barrel" evidence="13">
    <location>
        <begin position="322"/>
        <end position="681"/>
    </location>
</feature>
<evidence type="ECO:0000313" key="16">
    <source>
        <dbReference type="EMBL" id="KAB4479715.1"/>
    </source>
</evidence>
<dbReference type="GO" id="GO:0044718">
    <property type="term" value="P:siderophore transmembrane transport"/>
    <property type="evidence" value="ECO:0007669"/>
    <property type="project" value="TreeGrafter"/>
</dbReference>
<dbReference type="EMBL" id="QSJP01000007">
    <property type="protein sequence ID" value="RHD88497.1"/>
    <property type="molecule type" value="Genomic_DNA"/>
</dbReference>
<keyword evidence="5 12" id="KW-0732">Signal</keyword>
<dbReference type="PANTHER" id="PTHR30069">
    <property type="entry name" value="TONB-DEPENDENT OUTER MEMBRANE RECEPTOR"/>
    <property type="match status" value="1"/>
</dbReference>
<evidence type="ECO:0000256" key="9">
    <source>
        <dbReference type="ARBA" id="ARBA00023237"/>
    </source>
</evidence>
<dbReference type="Gene3D" id="2.170.130.10">
    <property type="entry name" value="TonB-dependent receptor, plug domain"/>
    <property type="match status" value="1"/>
</dbReference>
<dbReference type="GO" id="GO:0009279">
    <property type="term" value="C:cell outer membrane"/>
    <property type="evidence" value="ECO:0007669"/>
    <property type="project" value="UniProtKB-SubCell"/>
</dbReference>
<dbReference type="EMBL" id="WCRY01000017">
    <property type="protein sequence ID" value="KAB4479715.1"/>
    <property type="molecule type" value="Genomic_DNA"/>
</dbReference>
<keyword evidence="6 11" id="KW-0798">TonB box</keyword>
<evidence type="ECO:0000256" key="4">
    <source>
        <dbReference type="ARBA" id="ARBA00022692"/>
    </source>
</evidence>
<dbReference type="Proteomes" id="UP000436858">
    <property type="component" value="Unassembled WGS sequence"/>
</dbReference>
<dbReference type="InterPro" id="IPR039426">
    <property type="entry name" value="TonB-dep_rcpt-like"/>
</dbReference>
<evidence type="ECO:0000313" key="19">
    <source>
        <dbReference type="Proteomes" id="UP000436858"/>
    </source>
</evidence>
<dbReference type="Proteomes" id="UP000440614">
    <property type="component" value="Unassembled WGS sequence"/>
</dbReference>
<dbReference type="Pfam" id="PF00593">
    <property type="entry name" value="TonB_dep_Rec_b-barrel"/>
    <property type="match status" value="1"/>
</dbReference>
<evidence type="ECO:0000313" key="20">
    <source>
        <dbReference type="Proteomes" id="UP000440614"/>
    </source>
</evidence>
<proteinExistence type="inferred from homology"/>
<dbReference type="OMA" id="DIHTGTY"/>
<dbReference type="Proteomes" id="UP000284785">
    <property type="component" value="Unassembled WGS sequence"/>
</dbReference>
<gene>
    <name evidence="17" type="ORF">DW780_09895</name>
    <name evidence="16" type="ORF">GAN91_17485</name>
    <name evidence="15" type="ORF">GAO51_10750</name>
</gene>
<evidence type="ECO:0000256" key="6">
    <source>
        <dbReference type="ARBA" id="ARBA00023077"/>
    </source>
</evidence>
<feature type="signal peptide" evidence="12">
    <location>
        <begin position="1"/>
        <end position="22"/>
    </location>
</feature>
<evidence type="ECO:0000256" key="11">
    <source>
        <dbReference type="RuleBase" id="RU003357"/>
    </source>
</evidence>
<dbReference type="AlphaFoldDB" id="A0A0P0ER35"/>
<dbReference type="Gene3D" id="2.40.170.20">
    <property type="entry name" value="TonB-dependent receptor, beta-barrel domain"/>
    <property type="match status" value="1"/>
</dbReference>
<evidence type="ECO:0000256" key="5">
    <source>
        <dbReference type="ARBA" id="ARBA00022729"/>
    </source>
</evidence>
<dbReference type="Gene3D" id="2.60.40.1120">
    <property type="entry name" value="Carboxypeptidase-like, regulatory domain"/>
    <property type="match status" value="1"/>
</dbReference>
<comment type="subcellular location">
    <subcellularLocation>
        <location evidence="1 10">Cell outer membrane</location>
        <topology evidence="1 10">Multi-pass membrane protein</topology>
    </subcellularLocation>
</comment>
<name>A0A0P0ER35_BACT4</name>
<keyword evidence="4 10" id="KW-0812">Transmembrane</keyword>
<protein>
    <submittedName>
        <fullName evidence="16">TonB-dependent receptor</fullName>
    </submittedName>
</protein>
<evidence type="ECO:0000259" key="13">
    <source>
        <dbReference type="Pfam" id="PF00593"/>
    </source>
</evidence>